<sequence>LEHRRHQESGDILEIPSRRGSRRKNCSRRECIQQWKMRCRLKIGIVYHLKESHMHS</sequence>
<evidence type="ECO:0000313" key="2">
    <source>
        <dbReference type="WBParaSite" id="HPLM_0002126001-mRNA-1"/>
    </source>
</evidence>
<dbReference type="WBParaSite" id="HPLM_0002126001-mRNA-1">
    <property type="protein sequence ID" value="HPLM_0002126001-mRNA-1"/>
    <property type="gene ID" value="HPLM_0002126001"/>
</dbReference>
<evidence type="ECO:0000256" key="1">
    <source>
        <dbReference type="SAM" id="MobiDB-lite"/>
    </source>
</evidence>
<organism evidence="2">
    <name type="scientific">Haemonchus placei</name>
    <name type="common">Barber's pole worm</name>
    <dbReference type="NCBI Taxonomy" id="6290"/>
    <lineage>
        <taxon>Eukaryota</taxon>
        <taxon>Metazoa</taxon>
        <taxon>Ecdysozoa</taxon>
        <taxon>Nematoda</taxon>
        <taxon>Chromadorea</taxon>
        <taxon>Rhabditida</taxon>
        <taxon>Rhabditina</taxon>
        <taxon>Rhabditomorpha</taxon>
        <taxon>Strongyloidea</taxon>
        <taxon>Trichostrongylidae</taxon>
        <taxon>Haemonchus</taxon>
    </lineage>
</organism>
<accession>A0A0N4XA65</accession>
<name>A0A0N4XA65_HAEPC</name>
<reference evidence="2" key="1">
    <citation type="submission" date="2017-02" db="UniProtKB">
        <authorList>
            <consortium name="WormBaseParasite"/>
        </authorList>
    </citation>
    <scope>IDENTIFICATION</scope>
</reference>
<protein>
    <submittedName>
        <fullName evidence="2">FLYWCH-type domain-containing protein</fullName>
    </submittedName>
</protein>
<feature type="region of interest" description="Disordered" evidence="1">
    <location>
        <begin position="1"/>
        <end position="21"/>
    </location>
</feature>
<dbReference type="AlphaFoldDB" id="A0A0N4XA65"/>
<proteinExistence type="predicted"/>